<dbReference type="Proteomes" id="UP000067399">
    <property type="component" value="Chromosome"/>
</dbReference>
<keyword evidence="1" id="KW-1133">Transmembrane helix</keyword>
<dbReference type="InterPro" id="IPR005134">
    <property type="entry name" value="UPF0114"/>
</dbReference>
<keyword evidence="1" id="KW-0812">Transmembrane</keyword>
<dbReference type="PANTHER" id="PTHR31721">
    <property type="entry name" value="OS06G0710300 PROTEIN"/>
    <property type="match status" value="1"/>
</dbReference>
<dbReference type="STRING" id="1303921.BSEPE_1523"/>
<evidence type="ECO:0000256" key="1">
    <source>
        <dbReference type="SAM" id="Phobius"/>
    </source>
</evidence>
<dbReference type="PANTHER" id="PTHR31721:SF4">
    <property type="entry name" value="OS06G0710300 PROTEIN"/>
    <property type="match status" value="1"/>
</dbReference>
<dbReference type="KEGG" id="ebh:BSEPE_1523"/>
<keyword evidence="3" id="KW-1185">Reference proteome</keyword>
<dbReference type="PIRSF" id="PIRSF026509">
    <property type="entry name" value="UCP026509"/>
    <property type="match status" value="1"/>
</dbReference>
<reference evidence="2 3" key="1">
    <citation type="journal article" date="2000" name="Mar. Ecol. Prog. Ser.">
        <title>Phylogenetic characterization of endosymbionts in three hydrothermal vent mussels: influence on host distributions.</title>
        <authorList>
            <person name="Fujiwara Y."/>
            <person name="Takai K."/>
            <person name="Uematsu K."/>
            <person name="Tsuchida S."/>
            <person name="Hunt J.C."/>
            <person name="Hashimoto J."/>
        </authorList>
    </citation>
    <scope>NUCLEOTIDE SEQUENCE [LARGE SCALE GENOMIC DNA]</scope>
    <source>
        <strain evidence="2 3">Myojin Knoll</strain>
    </source>
</reference>
<evidence type="ECO:0000313" key="2">
    <source>
        <dbReference type="EMBL" id="BAS68501.1"/>
    </source>
</evidence>
<feature type="transmembrane region" description="Helical" evidence="1">
    <location>
        <begin position="20"/>
        <end position="46"/>
    </location>
</feature>
<accession>A0A0P0UTJ2</accession>
<keyword evidence="1" id="KW-0472">Membrane</keyword>
<gene>
    <name evidence="2" type="ORF">BSEPE_1523</name>
</gene>
<protein>
    <recommendedName>
        <fullName evidence="4">YqhA family protein</fullName>
    </recommendedName>
</protein>
<reference evidence="2 3" key="2">
    <citation type="journal article" date="2016" name="ISME J.">
        <title>Heterogeneous composition of key metabolic gene clusters in a vent mussel symbiont population.</title>
        <authorList>
            <person name="Ikuta T."/>
            <person name="Takaki Y."/>
            <person name="Nagai Y."/>
            <person name="Shimamura S."/>
            <person name="Tsuda M."/>
            <person name="Kawagucci S."/>
            <person name="Aoki Y."/>
            <person name="Inoue K."/>
            <person name="Teruya M."/>
            <person name="Satou K."/>
            <person name="Teruya K."/>
            <person name="Shimoji M."/>
            <person name="Tamotsu H."/>
            <person name="Hirano T."/>
            <person name="Maruyama T."/>
            <person name="Yoshida T."/>
        </authorList>
    </citation>
    <scope>NUCLEOTIDE SEQUENCE [LARGE SCALE GENOMIC DNA]</scope>
    <source>
        <strain evidence="2 3">Myojin Knoll</strain>
    </source>
</reference>
<evidence type="ECO:0000313" key="3">
    <source>
        <dbReference type="Proteomes" id="UP000067399"/>
    </source>
</evidence>
<dbReference type="AlphaFoldDB" id="A0A0P0UTJ2"/>
<proteinExistence type="predicted"/>
<feature type="transmembrane region" description="Helical" evidence="1">
    <location>
        <begin position="150"/>
        <end position="167"/>
    </location>
</feature>
<evidence type="ECO:0008006" key="4">
    <source>
        <dbReference type="Google" id="ProtNLM"/>
    </source>
</evidence>
<feature type="transmembrane region" description="Helical" evidence="1">
    <location>
        <begin position="126"/>
        <end position="144"/>
    </location>
</feature>
<name>A0A0P0UTJ2_9GAMM</name>
<dbReference type="Pfam" id="PF03350">
    <property type="entry name" value="UPF0114"/>
    <property type="match status" value="1"/>
</dbReference>
<dbReference type="RefSeq" id="WP_173636499.1">
    <property type="nucleotide sequence ID" value="NZ_AP013042.1"/>
</dbReference>
<organism evidence="2 3">
    <name type="scientific">endosymbiont of Bathymodiolus septemdierum str. Myojin knoll</name>
    <dbReference type="NCBI Taxonomy" id="1303921"/>
    <lineage>
        <taxon>Bacteria</taxon>
        <taxon>Pseudomonadati</taxon>
        <taxon>Pseudomonadota</taxon>
        <taxon>Gammaproteobacteria</taxon>
        <taxon>sulfur-oxidizing symbionts</taxon>
    </lineage>
</organism>
<feature type="transmembrane region" description="Helical" evidence="1">
    <location>
        <begin position="66"/>
        <end position="94"/>
    </location>
</feature>
<dbReference type="EMBL" id="AP013042">
    <property type="protein sequence ID" value="BAS68501.1"/>
    <property type="molecule type" value="Genomic_DNA"/>
</dbReference>
<sequence length="172" mass="19037">MRMLEIVFEKILWNSRLMVIVAVIASLLLSLLLFVITAVDVVALLTHVGDYVNASAEARKILKIEMVAHTVGAIDGFLLATILLIFSLGLYELFISDIDDAKNSERSSKVLVINSLDDLKEKLAKVILMILVVTFFEVSLSMGFTEALDLMYFAFGILMVSLALYFGSKSSH</sequence>